<dbReference type="Pfam" id="PF04134">
    <property type="entry name" value="DCC1-like"/>
    <property type="match status" value="1"/>
</dbReference>
<dbReference type="EMBL" id="JAOXML010000012">
    <property type="protein sequence ID" value="MCV4378115.1"/>
    <property type="molecule type" value="Genomic_DNA"/>
</dbReference>
<organism evidence="1 2">
    <name type="scientific">Pseudomonas capsici</name>
    <dbReference type="NCBI Taxonomy" id="2810614"/>
    <lineage>
        <taxon>Bacteria</taxon>
        <taxon>Pseudomonadati</taxon>
        <taxon>Pseudomonadota</taxon>
        <taxon>Gammaproteobacteria</taxon>
        <taxon>Pseudomonadales</taxon>
        <taxon>Pseudomonadaceae</taxon>
        <taxon>Pseudomonas</taxon>
    </lineage>
</organism>
<gene>
    <name evidence="1" type="ORF">OH718_16070</name>
</gene>
<dbReference type="PANTHER" id="PTHR33639:SF2">
    <property type="entry name" value="DUF393 DOMAIN-CONTAINING PROTEIN"/>
    <property type="match status" value="1"/>
</dbReference>
<sequence>MPSTPAPYLQPDECVVLFDGVCKLCNGWAKFLIRYDTSRRIRLAAVQSVEGQALLKWAGLPVDQFDTMAVIVNDRLLLRSDAFLYVMRRMPAPWFWLIALRIVPRPLRDWGYDRIALNRYRLFGRYDSCLLPTADHEQRFLKAVAHE</sequence>
<name>A0ABT3BZ55_9PSED</name>
<evidence type="ECO:0000313" key="1">
    <source>
        <dbReference type="EMBL" id="MCV4378115.1"/>
    </source>
</evidence>
<evidence type="ECO:0000313" key="2">
    <source>
        <dbReference type="Proteomes" id="UP001207294"/>
    </source>
</evidence>
<dbReference type="Proteomes" id="UP001207294">
    <property type="component" value="Unassembled WGS sequence"/>
</dbReference>
<dbReference type="InterPro" id="IPR052927">
    <property type="entry name" value="DCC_oxidoreductase"/>
</dbReference>
<reference evidence="1 2" key="1">
    <citation type="submission" date="2022-10" db="EMBL/GenBank/DDBJ databases">
        <title>Characterization of Pseudomonas capsici strains from pepper and tomato in Georgia.</title>
        <authorList>
            <person name="Zhao M."/>
            <person name="Dutta B."/>
        </authorList>
    </citation>
    <scope>NUCLEOTIDE SEQUENCE [LARGE SCALE GENOMIC DNA]</scope>
    <source>
        <strain evidence="1 2">Pc20-5</strain>
    </source>
</reference>
<dbReference type="PANTHER" id="PTHR33639">
    <property type="entry name" value="THIOL-DISULFIDE OXIDOREDUCTASE DCC"/>
    <property type="match status" value="1"/>
</dbReference>
<accession>A0ABT3BZ55</accession>
<dbReference type="GeneID" id="93562887"/>
<proteinExistence type="predicted"/>
<comment type="caution">
    <text evidence="1">The sequence shown here is derived from an EMBL/GenBank/DDBJ whole genome shotgun (WGS) entry which is preliminary data.</text>
</comment>
<keyword evidence="2" id="KW-1185">Reference proteome</keyword>
<protein>
    <submittedName>
        <fullName evidence="1">Thiol-disulfide oxidoreductase DCC family protein</fullName>
    </submittedName>
</protein>
<dbReference type="InterPro" id="IPR007263">
    <property type="entry name" value="DCC1-like"/>
</dbReference>
<dbReference type="RefSeq" id="WP_117182228.1">
    <property type="nucleotide sequence ID" value="NZ_JAFGZD010000014.1"/>
</dbReference>